<proteinExistence type="predicted"/>
<accession>A0ABY3RCL9</accession>
<keyword evidence="1" id="KW-1133">Transmembrane helix</keyword>
<keyword evidence="3" id="KW-1185">Reference proteome</keyword>
<gene>
    <name evidence="2" type="ORF">LQG66_35865</name>
</gene>
<feature type="transmembrane region" description="Helical" evidence="1">
    <location>
        <begin position="147"/>
        <end position="167"/>
    </location>
</feature>
<keyword evidence="1" id="KW-0812">Transmembrane</keyword>
<evidence type="ECO:0000313" key="2">
    <source>
        <dbReference type="EMBL" id="UFZ04503.1"/>
    </source>
</evidence>
<reference evidence="2" key="1">
    <citation type="journal article" date="2024" name="Antonie Van Leeuwenhoek">
        <title>Bradyrhizobium ontarionense sp. nov., a novel bacterial symbiont isolated from Aeschynomene indica (Indian jointvetch), harbours photosynthesis, nitrogen fixation and nitrous oxide (N2O) reductase genes.</title>
        <authorList>
            <person name="Bromfield E.S.P."/>
            <person name="Cloutier S."/>
        </authorList>
    </citation>
    <scope>NUCLEOTIDE SEQUENCE</scope>
    <source>
        <strain evidence="2">A19</strain>
    </source>
</reference>
<dbReference type="Proteomes" id="UP001431010">
    <property type="component" value="Chromosome"/>
</dbReference>
<evidence type="ECO:0000313" key="3">
    <source>
        <dbReference type="Proteomes" id="UP001431010"/>
    </source>
</evidence>
<evidence type="ECO:0000256" key="1">
    <source>
        <dbReference type="SAM" id="Phobius"/>
    </source>
</evidence>
<feature type="transmembrane region" description="Helical" evidence="1">
    <location>
        <begin position="117"/>
        <end position="141"/>
    </location>
</feature>
<name>A0ABY3RCL9_9BRAD</name>
<sequence length="185" mass="20154">MIRYAYKASLIGAAHSFELTDQGLSWRFTGRAGLWPYADIAAIRLSYRPVSMQARRFRADIANRDGRRLRILSTSWQTATLMAPQSEAYRAFIVALHARLAAEGSTARLTGGLGRTAYVAALAAVTLFAVAMAGLLVRALVIGEWAGVSFLIGFAALFAWQVGGFIARNKPRTYNFTDLPAALLP</sequence>
<protein>
    <recommendedName>
        <fullName evidence="4">Bll5862 protein</fullName>
    </recommendedName>
</protein>
<organism evidence="2 3">
    <name type="scientific">Bradyrhizobium ontarionense</name>
    <dbReference type="NCBI Taxonomy" id="2898149"/>
    <lineage>
        <taxon>Bacteria</taxon>
        <taxon>Pseudomonadati</taxon>
        <taxon>Pseudomonadota</taxon>
        <taxon>Alphaproteobacteria</taxon>
        <taxon>Hyphomicrobiales</taxon>
        <taxon>Nitrobacteraceae</taxon>
        <taxon>Bradyrhizobium</taxon>
    </lineage>
</organism>
<dbReference type="EMBL" id="CP088156">
    <property type="protein sequence ID" value="UFZ04503.1"/>
    <property type="molecule type" value="Genomic_DNA"/>
</dbReference>
<evidence type="ECO:0008006" key="4">
    <source>
        <dbReference type="Google" id="ProtNLM"/>
    </source>
</evidence>
<keyword evidence="1" id="KW-0472">Membrane</keyword>
<dbReference type="RefSeq" id="WP_231321040.1">
    <property type="nucleotide sequence ID" value="NZ_CP088156.1"/>
</dbReference>